<evidence type="ECO:0000256" key="1">
    <source>
        <dbReference type="ARBA" id="ARBA00004202"/>
    </source>
</evidence>
<protein>
    <submittedName>
        <fullName evidence="9">Amino acid ABC transporter ATPase</fullName>
    </submittedName>
</protein>
<dbReference type="InterPro" id="IPR027417">
    <property type="entry name" value="P-loop_NTPase"/>
</dbReference>
<dbReference type="GO" id="GO:0015424">
    <property type="term" value="F:ABC-type amino acid transporter activity"/>
    <property type="evidence" value="ECO:0007669"/>
    <property type="project" value="InterPro"/>
</dbReference>
<reference evidence="9 10" key="1">
    <citation type="journal article" date="2014" name="Genome Announc.">
        <title>Complete Genome Sequence of the Model Rhizosphere Strain Azospirillum brasilense Az39, Successfully Applied in Agriculture.</title>
        <authorList>
            <person name="Rivera D."/>
            <person name="Revale S."/>
            <person name="Molina R."/>
            <person name="Gualpa J."/>
            <person name="Puente M."/>
            <person name="Maroniche G."/>
            <person name="Paris G."/>
            <person name="Baker D."/>
            <person name="Clavijo B."/>
            <person name="McLay K."/>
            <person name="Spaepen S."/>
            <person name="Perticari A."/>
            <person name="Vazquez M."/>
            <person name="Wisniewski-Dye F."/>
            <person name="Watkins C."/>
            <person name="Martinez-Abarca F."/>
            <person name="Vanderleyden J."/>
            <person name="Cassan F."/>
        </authorList>
    </citation>
    <scope>NUCLEOTIDE SEQUENCE [LARGE SCALE GENOMIC DNA]</scope>
    <source>
        <strain evidence="9 10">Az39</strain>
        <plasmid evidence="9">AbAZ39_p2</plasmid>
    </source>
</reference>
<evidence type="ECO:0000256" key="2">
    <source>
        <dbReference type="ARBA" id="ARBA00005417"/>
    </source>
</evidence>
<dbReference type="CDD" id="cd03262">
    <property type="entry name" value="ABC_HisP_GlnQ"/>
    <property type="match status" value="1"/>
</dbReference>
<evidence type="ECO:0000256" key="7">
    <source>
        <dbReference type="ARBA" id="ARBA00023136"/>
    </source>
</evidence>
<organism evidence="9 10">
    <name type="scientific">Azospirillum argentinense</name>
    <dbReference type="NCBI Taxonomy" id="2970906"/>
    <lineage>
        <taxon>Bacteria</taxon>
        <taxon>Pseudomonadati</taxon>
        <taxon>Pseudomonadota</taxon>
        <taxon>Alphaproteobacteria</taxon>
        <taxon>Rhodospirillales</taxon>
        <taxon>Azospirillaceae</taxon>
        <taxon>Azospirillum</taxon>
    </lineage>
</organism>
<keyword evidence="3" id="KW-0813">Transport</keyword>
<keyword evidence="5" id="KW-0547">Nucleotide-binding</keyword>
<dbReference type="PANTHER" id="PTHR43166">
    <property type="entry name" value="AMINO ACID IMPORT ATP-BINDING PROTEIN"/>
    <property type="match status" value="1"/>
</dbReference>
<gene>
    <name evidence="9" type="ORF">ABAZ39_25555</name>
</gene>
<dbReference type="InterPro" id="IPR030679">
    <property type="entry name" value="ABC_ATPase_HisP-typ"/>
</dbReference>
<dbReference type="SMART" id="SM00382">
    <property type="entry name" value="AAA"/>
    <property type="match status" value="1"/>
</dbReference>
<evidence type="ECO:0000256" key="4">
    <source>
        <dbReference type="ARBA" id="ARBA00022475"/>
    </source>
</evidence>
<dbReference type="InterPro" id="IPR017871">
    <property type="entry name" value="ABC_transporter-like_CS"/>
</dbReference>
<geneLocation type="plasmid" evidence="9 10">
    <name>AbAZ39_p2</name>
</geneLocation>
<dbReference type="AlphaFoldDB" id="A0A060DVU5"/>
<evidence type="ECO:0000256" key="3">
    <source>
        <dbReference type="ARBA" id="ARBA00022448"/>
    </source>
</evidence>
<evidence type="ECO:0000313" key="9">
    <source>
        <dbReference type="EMBL" id="AIB15263.1"/>
    </source>
</evidence>
<dbReference type="RefSeq" id="WP_040136673.1">
    <property type="nucleotide sequence ID" value="NZ_CP007795.1"/>
</dbReference>
<dbReference type="Gene3D" id="3.40.50.300">
    <property type="entry name" value="P-loop containing nucleotide triphosphate hydrolases"/>
    <property type="match status" value="1"/>
</dbReference>
<dbReference type="InterPro" id="IPR003439">
    <property type="entry name" value="ABC_transporter-like_ATP-bd"/>
</dbReference>
<accession>A0A060DVU5</accession>
<keyword evidence="4" id="KW-1003">Cell membrane</keyword>
<dbReference type="InterPro" id="IPR003593">
    <property type="entry name" value="AAA+_ATPase"/>
</dbReference>
<feature type="domain" description="ABC transporter" evidence="8">
    <location>
        <begin position="2"/>
        <end position="246"/>
    </location>
</feature>
<name>A0A060DVU5_9PROT</name>
<evidence type="ECO:0000256" key="6">
    <source>
        <dbReference type="ARBA" id="ARBA00022840"/>
    </source>
</evidence>
<sequence>MLRITNLGKSYGSARVLSGIDLDVQPHDVVAIIGPSGSGKSTLLKCINFLERYDEGEVRFGDELVGYVEADGQRRLATERQTNRLRAEMGMVFQNFNLFPHMTTLQNVIEGPIQVKGVARDEAVRHAEQLLAKVGLADKRDVRPTKLSGGQQQRAAIARALAMRPRLMLFDEPTSALDPELVGEVLTAMRELAAESMTMVIVTHEMSFARDVASRVVFMEGGRIVEEGPPGKIFTNPDNARTRAFLARVLH</sequence>
<dbReference type="KEGG" id="abq:ABAZ39_25555"/>
<proteinExistence type="inferred from homology"/>
<dbReference type="FunFam" id="3.40.50.300:FF:000020">
    <property type="entry name" value="Amino acid ABC transporter ATP-binding component"/>
    <property type="match status" value="1"/>
</dbReference>
<keyword evidence="9" id="KW-0614">Plasmid</keyword>
<dbReference type="SUPFAM" id="SSF52540">
    <property type="entry name" value="P-loop containing nucleoside triphosphate hydrolases"/>
    <property type="match status" value="1"/>
</dbReference>
<dbReference type="PIRSF" id="PIRSF039085">
    <property type="entry name" value="ABC_ATPase_HisP"/>
    <property type="match status" value="1"/>
</dbReference>
<keyword evidence="6" id="KW-0067">ATP-binding</keyword>
<dbReference type="GO" id="GO:0005524">
    <property type="term" value="F:ATP binding"/>
    <property type="evidence" value="ECO:0007669"/>
    <property type="project" value="UniProtKB-KW"/>
</dbReference>
<dbReference type="GO" id="GO:0016887">
    <property type="term" value="F:ATP hydrolysis activity"/>
    <property type="evidence" value="ECO:0007669"/>
    <property type="project" value="InterPro"/>
</dbReference>
<dbReference type="InterPro" id="IPR050086">
    <property type="entry name" value="MetN_ABC_transporter-like"/>
</dbReference>
<comment type="subcellular location">
    <subcellularLocation>
        <location evidence="1">Cell membrane</location>
        <topology evidence="1">Peripheral membrane protein</topology>
    </subcellularLocation>
</comment>
<evidence type="ECO:0000256" key="5">
    <source>
        <dbReference type="ARBA" id="ARBA00022741"/>
    </source>
</evidence>
<evidence type="ECO:0000313" key="10">
    <source>
        <dbReference type="Proteomes" id="UP000027186"/>
    </source>
</evidence>
<dbReference type="EMBL" id="CP007795">
    <property type="protein sequence ID" value="AIB15263.1"/>
    <property type="molecule type" value="Genomic_DNA"/>
</dbReference>
<dbReference type="Proteomes" id="UP000027186">
    <property type="component" value="Plasmid AbAZ39_p2"/>
</dbReference>
<evidence type="ECO:0000259" key="8">
    <source>
        <dbReference type="PROSITE" id="PS50893"/>
    </source>
</evidence>
<keyword evidence="7" id="KW-0472">Membrane</keyword>
<dbReference type="PANTHER" id="PTHR43166:SF35">
    <property type="entry name" value="L-CYSTINE IMPORT ATP-BINDING PROTEIN TCYN"/>
    <property type="match status" value="1"/>
</dbReference>
<dbReference type="GO" id="GO:0005886">
    <property type="term" value="C:plasma membrane"/>
    <property type="evidence" value="ECO:0007669"/>
    <property type="project" value="UniProtKB-SubCell"/>
</dbReference>
<comment type="similarity">
    <text evidence="2">Belongs to the ABC transporter superfamily.</text>
</comment>
<dbReference type="Pfam" id="PF00005">
    <property type="entry name" value="ABC_tran"/>
    <property type="match status" value="1"/>
</dbReference>
<dbReference type="PROSITE" id="PS00211">
    <property type="entry name" value="ABC_TRANSPORTER_1"/>
    <property type="match status" value="1"/>
</dbReference>
<dbReference type="PROSITE" id="PS50893">
    <property type="entry name" value="ABC_TRANSPORTER_2"/>
    <property type="match status" value="1"/>
</dbReference>